<dbReference type="HOGENOM" id="CLU_1666830_0_0_10"/>
<dbReference type="eggNOG" id="ENOG50348M1">
    <property type="taxonomic scope" value="Bacteria"/>
</dbReference>
<dbReference type="OrthoDB" id="1449110at2"/>
<gene>
    <name evidence="1" type="ORF">BN863_18040</name>
</gene>
<evidence type="ECO:0008006" key="3">
    <source>
        <dbReference type="Google" id="ProtNLM"/>
    </source>
</evidence>
<dbReference type="PROSITE" id="PS51257">
    <property type="entry name" value="PROKAR_LIPOPROTEIN"/>
    <property type="match status" value="1"/>
</dbReference>
<dbReference type="AlphaFoldDB" id="T2KM54"/>
<organism evidence="1 2">
    <name type="scientific">Formosa agariphila (strain DSM 15362 / KCTC 12365 / LMG 23005 / KMM 3901 / M-2Alg 35-1)</name>
    <dbReference type="NCBI Taxonomy" id="1347342"/>
    <lineage>
        <taxon>Bacteria</taxon>
        <taxon>Pseudomonadati</taxon>
        <taxon>Bacteroidota</taxon>
        <taxon>Flavobacteriia</taxon>
        <taxon>Flavobacteriales</taxon>
        <taxon>Flavobacteriaceae</taxon>
        <taxon>Formosa</taxon>
    </lineage>
</organism>
<accession>T2KM54</accession>
<name>T2KM54_FORAG</name>
<evidence type="ECO:0000313" key="2">
    <source>
        <dbReference type="Proteomes" id="UP000016160"/>
    </source>
</evidence>
<reference evidence="1 2" key="1">
    <citation type="journal article" date="2013" name="Appl. Environ. Microbiol.">
        <title>The genome of the alga-associated marine flavobacterium Formosa agariphila KMM 3901T reveals a broad potential for degradation of algal polysaccharides.</title>
        <authorList>
            <person name="Mann A.J."/>
            <person name="Hahnke R.L."/>
            <person name="Huang S."/>
            <person name="Werner J."/>
            <person name="Xing P."/>
            <person name="Barbeyron T."/>
            <person name="Huettel B."/>
            <person name="Stueber K."/>
            <person name="Reinhardt R."/>
            <person name="Harder J."/>
            <person name="Gloeckner F.O."/>
            <person name="Amann R.I."/>
            <person name="Teeling H."/>
        </authorList>
    </citation>
    <scope>NUCLEOTIDE SEQUENCE [LARGE SCALE GENOMIC DNA]</scope>
    <source>
        <strain evidence="2">DSM 15362 / KCTC 12365 / LMG 23005 / KMM 3901</strain>
    </source>
</reference>
<proteinExistence type="predicted"/>
<dbReference type="RefSeq" id="WP_038529748.1">
    <property type="nucleotide sequence ID" value="NZ_HG315671.1"/>
</dbReference>
<keyword evidence="2" id="KW-1185">Reference proteome</keyword>
<dbReference type="EMBL" id="HG315671">
    <property type="protein sequence ID" value="CDF79516.1"/>
    <property type="molecule type" value="Genomic_DNA"/>
</dbReference>
<dbReference type="Proteomes" id="UP000016160">
    <property type="component" value="Chromosome"/>
</dbReference>
<sequence length="158" mass="17992">MKKAIYITLIFGILISCSGDKTISEIQKYVNGIESRTDLNESVTEFNTENHNGEIAGGTLIYELTDKDNNLYRITKESSNLNDTILNYEFYYKNKKLIFAKVIKFSNNLSKFDTIVNSELYYKNGKLIEQINQKPNGMDSEYVKLLAESMAVEGLGTE</sequence>
<evidence type="ECO:0000313" key="1">
    <source>
        <dbReference type="EMBL" id="CDF79516.1"/>
    </source>
</evidence>
<dbReference type="PATRIC" id="fig|1347342.6.peg.1807"/>
<protein>
    <recommendedName>
        <fullName evidence="3">Lipoprotein</fullName>
    </recommendedName>
</protein>